<evidence type="ECO:0000313" key="2">
    <source>
        <dbReference type="EMBL" id="KAJ1131374.1"/>
    </source>
</evidence>
<evidence type="ECO:0000256" key="1">
    <source>
        <dbReference type="SAM" id="MobiDB-lite"/>
    </source>
</evidence>
<comment type="caution">
    <text evidence="2">The sequence shown here is derived from an EMBL/GenBank/DDBJ whole genome shotgun (WGS) entry which is preliminary data.</text>
</comment>
<feature type="region of interest" description="Disordered" evidence="1">
    <location>
        <begin position="1"/>
        <end position="55"/>
    </location>
</feature>
<dbReference type="EMBL" id="JANPWB010000011">
    <property type="protein sequence ID" value="KAJ1131374.1"/>
    <property type="molecule type" value="Genomic_DNA"/>
</dbReference>
<protein>
    <submittedName>
        <fullName evidence="2">Uncharacterized protein</fullName>
    </submittedName>
</protein>
<dbReference type="AlphaFoldDB" id="A0AAV7PWQ8"/>
<reference evidence="2" key="1">
    <citation type="journal article" date="2022" name="bioRxiv">
        <title>Sequencing and chromosome-scale assembly of the giantPleurodeles waltlgenome.</title>
        <authorList>
            <person name="Brown T."/>
            <person name="Elewa A."/>
            <person name="Iarovenko S."/>
            <person name="Subramanian E."/>
            <person name="Araus A.J."/>
            <person name="Petzold A."/>
            <person name="Susuki M."/>
            <person name="Suzuki K.-i.T."/>
            <person name="Hayashi T."/>
            <person name="Toyoda A."/>
            <person name="Oliveira C."/>
            <person name="Osipova E."/>
            <person name="Leigh N.D."/>
            <person name="Simon A."/>
            <person name="Yun M.H."/>
        </authorList>
    </citation>
    <scope>NUCLEOTIDE SEQUENCE</scope>
    <source>
        <strain evidence="2">20211129_DDA</strain>
        <tissue evidence="2">Liver</tissue>
    </source>
</reference>
<keyword evidence="3" id="KW-1185">Reference proteome</keyword>
<feature type="compositionally biased region" description="Basic and acidic residues" evidence="1">
    <location>
        <begin position="1"/>
        <end position="11"/>
    </location>
</feature>
<sequence length="142" mass="15378">MAFEGRLKSDTDTSYDSTGIEAALRMPAGVSTGGEREKETAPEYQGLARDKGRGKGELRCPVPFSGDEGPGTSSCGRIKIVCSFSYIDVGVLLGVVALRSEVSDRRRGYHFEELLPQGEGNILRNLPSSFVVIAYRVAWVCT</sequence>
<accession>A0AAV7PWQ8</accession>
<dbReference type="Proteomes" id="UP001066276">
    <property type="component" value="Chromosome 7"/>
</dbReference>
<organism evidence="2 3">
    <name type="scientific">Pleurodeles waltl</name>
    <name type="common">Iberian ribbed newt</name>
    <dbReference type="NCBI Taxonomy" id="8319"/>
    <lineage>
        <taxon>Eukaryota</taxon>
        <taxon>Metazoa</taxon>
        <taxon>Chordata</taxon>
        <taxon>Craniata</taxon>
        <taxon>Vertebrata</taxon>
        <taxon>Euteleostomi</taxon>
        <taxon>Amphibia</taxon>
        <taxon>Batrachia</taxon>
        <taxon>Caudata</taxon>
        <taxon>Salamandroidea</taxon>
        <taxon>Salamandridae</taxon>
        <taxon>Pleurodelinae</taxon>
        <taxon>Pleurodeles</taxon>
    </lineage>
</organism>
<evidence type="ECO:0000313" key="3">
    <source>
        <dbReference type="Proteomes" id="UP001066276"/>
    </source>
</evidence>
<proteinExistence type="predicted"/>
<gene>
    <name evidence="2" type="ORF">NDU88_009711</name>
</gene>
<name>A0AAV7PWQ8_PLEWA</name>